<dbReference type="PANTHER" id="PTHR21087">
    <property type="entry name" value="SHIKIMATE KINASE"/>
    <property type="match status" value="1"/>
</dbReference>
<evidence type="ECO:0000256" key="10">
    <source>
        <dbReference type="ARBA" id="ARBA00048567"/>
    </source>
</evidence>
<organism evidence="12 13">
    <name type="scientific">Sphingomonas qilianensis</name>
    <dbReference type="NCBI Taxonomy" id="1736690"/>
    <lineage>
        <taxon>Bacteria</taxon>
        <taxon>Pseudomonadati</taxon>
        <taxon>Pseudomonadota</taxon>
        <taxon>Alphaproteobacteria</taxon>
        <taxon>Sphingomonadales</taxon>
        <taxon>Sphingomonadaceae</taxon>
        <taxon>Sphingomonas</taxon>
    </lineage>
</organism>
<dbReference type="Pfam" id="PF01202">
    <property type="entry name" value="SKI"/>
    <property type="match status" value="1"/>
</dbReference>
<feature type="binding site" evidence="11">
    <location>
        <position position="179"/>
    </location>
    <ligand>
        <name>substrate</name>
    </ligand>
</feature>
<evidence type="ECO:0000256" key="1">
    <source>
        <dbReference type="ARBA" id="ARBA00004842"/>
    </source>
</evidence>
<evidence type="ECO:0000256" key="7">
    <source>
        <dbReference type="ARBA" id="ARBA00022777"/>
    </source>
</evidence>
<feature type="binding site" evidence="11">
    <location>
        <position position="58"/>
    </location>
    <ligand>
        <name>Mg(2+)</name>
        <dbReference type="ChEBI" id="CHEBI:18420"/>
    </ligand>
</feature>
<dbReference type="InterPro" id="IPR000623">
    <property type="entry name" value="Shikimate_kinase/TSH1"/>
</dbReference>
<comment type="similarity">
    <text evidence="2 11">Belongs to the shikimate kinase family.</text>
</comment>
<comment type="catalytic activity">
    <reaction evidence="10 11">
        <text>shikimate + ATP = 3-phosphoshikimate + ADP + H(+)</text>
        <dbReference type="Rhea" id="RHEA:13121"/>
        <dbReference type="ChEBI" id="CHEBI:15378"/>
        <dbReference type="ChEBI" id="CHEBI:30616"/>
        <dbReference type="ChEBI" id="CHEBI:36208"/>
        <dbReference type="ChEBI" id="CHEBI:145989"/>
        <dbReference type="ChEBI" id="CHEBI:456216"/>
        <dbReference type="EC" id="2.7.1.71"/>
    </reaction>
</comment>
<dbReference type="CDD" id="cd00464">
    <property type="entry name" value="SK"/>
    <property type="match status" value="1"/>
</dbReference>
<keyword evidence="11" id="KW-0963">Cytoplasm</keyword>
<dbReference type="GO" id="GO:0004765">
    <property type="term" value="F:shikimate kinase activity"/>
    <property type="evidence" value="ECO:0007669"/>
    <property type="project" value="UniProtKB-EC"/>
</dbReference>
<dbReference type="PRINTS" id="PR01100">
    <property type="entry name" value="SHIKIMTKNASE"/>
</dbReference>
<comment type="subunit">
    <text evidence="11">Monomer.</text>
</comment>
<gene>
    <name evidence="11" type="primary">aroK</name>
    <name evidence="12" type="ORF">ABC969_08875</name>
</gene>
<dbReference type="HAMAP" id="MF_00109">
    <property type="entry name" value="Shikimate_kinase"/>
    <property type="match status" value="1"/>
</dbReference>
<comment type="pathway">
    <text evidence="1 11">Metabolic intermediate biosynthesis; chorismate biosynthesis; chorismate from D-erythrose 4-phosphate and phosphoenolpyruvate: step 5/7.</text>
</comment>
<dbReference type="PROSITE" id="PS01128">
    <property type="entry name" value="SHIKIMATE_KINASE"/>
    <property type="match status" value="1"/>
</dbReference>
<reference evidence="12 13" key="1">
    <citation type="submission" date="2024-05" db="EMBL/GenBank/DDBJ databases">
        <authorList>
            <person name="Liu Q."/>
            <person name="Xin Y.-H."/>
        </authorList>
    </citation>
    <scope>NUCLEOTIDE SEQUENCE [LARGE SCALE GENOMIC DNA]</scope>
    <source>
        <strain evidence="12 13">CGMCC 1.15349</strain>
    </source>
</reference>
<sequence length="210" mass="22762">MRRHAPFAADAGSLYSPAAMLQSHHPDDPSQDPPKAPVSPVYTGQPIVLIGLMGAGKSTVGRRLAARLQLPFVDADTEIESAAGMSITDIFERFGEAHFRDGERRVIARLIDGTPKVIATGGGAFINEETRALILDQALAIWLDADTAILADRVKRRDTRPLLRGKNPKAVLAELARVRNPIYALAPVRVPSHHAPHEHTVLQIMKALGL</sequence>
<dbReference type="Gene3D" id="3.40.50.300">
    <property type="entry name" value="P-loop containing nucleotide triphosphate hydrolases"/>
    <property type="match status" value="1"/>
</dbReference>
<keyword evidence="9 11" id="KW-0057">Aromatic amino acid biosynthesis</keyword>
<comment type="function">
    <text evidence="11">Catalyzes the specific phosphorylation of the 3-hydroxyl group of shikimic acid using ATP as a cosubstrate.</text>
</comment>
<comment type="caution">
    <text evidence="11">Lacks conserved residue(s) required for the propagation of feature annotation.</text>
</comment>
<keyword evidence="5 11" id="KW-0808">Transferase</keyword>
<name>A0ABU9XRS5_9SPHN</name>
<evidence type="ECO:0000313" key="12">
    <source>
        <dbReference type="EMBL" id="MEN2786530.1"/>
    </source>
</evidence>
<feature type="binding site" evidence="11">
    <location>
        <position position="76"/>
    </location>
    <ligand>
        <name>substrate</name>
    </ligand>
</feature>
<dbReference type="PANTHER" id="PTHR21087:SF16">
    <property type="entry name" value="SHIKIMATE KINASE 1, CHLOROPLASTIC"/>
    <property type="match status" value="1"/>
</dbReference>
<dbReference type="InterPro" id="IPR027417">
    <property type="entry name" value="P-loop_NTPase"/>
</dbReference>
<protein>
    <recommendedName>
        <fullName evidence="3 11">Shikimate kinase</fullName>
        <shortName evidence="11">SK</shortName>
        <ecNumber evidence="3 11">2.7.1.71</ecNumber>
    </recommendedName>
</protein>
<keyword evidence="4 11" id="KW-0028">Amino-acid biosynthesis</keyword>
<feature type="binding site" evidence="11">
    <location>
        <position position="122"/>
    </location>
    <ligand>
        <name>substrate</name>
    </ligand>
</feature>
<comment type="caution">
    <text evidence="12">The sequence shown here is derived from an EMBL/GenBank/DDBJ whole genome shotgun (WGS) entry which is preliminary data.</text>
</comment>
<evidence type="ECO:0000256" key="8">
    <source>
        <dbReference type="ARBA" id="ARBA00022840"/>
    </source>
</evidence>
<feature type="binding site" evidence="11">
    <location>
        <position position="100"/>
    </location>
    <ligand>
        <name>substrate</name>
    </ligand>
</feature>
<feature type="binding site" evidence="11">
    <location>
        <begin position="54"/>
        <end position="59"/>
    </location>
    <ligand>
        <name>ATP</name>
        <dbReference type="ChEBI" id="CHEBI:30616"/>
    </ligand>
</feature>
<feature type="binding site" evidence="11">
    <location>
        <position position="160"/>
    </location>
    <ligand>
        <name>ATP</name>
        <dbReference type="ChEBI" id="CHEBI:30616"/>
    </ligand>
</feature>
<dbReference type="NCBIfam" id="NF010552">
    <property type="entry name" value="PRK13946.1"/>
    <property type="match status" value="1"/>
</dbReference>
<evidence type="ECO:0000256" key="9">
    <source>
        <dbReference type="ARBA" id="ARBA00023141"/>
    </source>
</evidence>
<keyword evidence="11" id="KW-0460">Magnesium</keyword>
<keyword evidence="11" id="KW-0479">Metal-binding</keyword>
<evidence type="ECO:0000256" key="11">
    <source>
        <dbReference type="HAMAP-Rule" id="MF_00109"/>
    </source>
</evidence>
<evidence type="ECO:0000313" key="13">
    <source>
        <dbReference type="Proteomes" id="UP001404104"/>
    </source>
</evidence>
<dbReference type="EMBL" id="JBDIMF010000003">
    <property type="protein sequence ID" value="MEN2786530.1"/>
    <property type="molecule type" value="Genomic_DNA"/>
</dbReference>
<proteinExistence type="inferred from homology"/>
<dbReference type="EC" id="2.7.1.71" evidence="3 11"/>
<evidence type="ECO:0000256" key="4">
    <source>
        <dbReference type="ARBA" id="ARBA00022605"/>
    </source>
</evidence>
<dbReference type="Proteomes" id="UP001404104">
    <property type="component" value="Unassembled WGS sequence"/>
</dbReference>
<keyword evidence="7 11" id="KW-0418">Kinase</keyword>
<dbReference type="InterPro" id="IPR023000">
    <property type="entry name" value="Shikimate_kinase_CS"/>
</dbReference>
<evidence type="ECO:0000256" key="3">
    <source>
        <dbReference type="ARBA" id="ARBA00012154"/>
    </source>
</evidence>
<dbReference type="InterPro" id="IPR031322">
    <property type="entry name" value="Shikimate/glucono_kinase"/>
</dbReference>
<comment type="subcellular location">
    <subcellularLocation>
        <location evidence="11">Cytoplasm</location>
    </subcellularLocation>
</comment>
<accession>A0ABU9XRS5</accession>
<comment type="cofactor">
    <cofactor evidence="11">
        <name>Mg(2+)</name>
        <dbReference type="ChEBI" id="CHEBI:18420"/>
    </cofactor>
    <text evidence="11">Binds 1 Mg(2+) ion per subunit.</text>
</comment>
<evidence type="ECO:0000256" key="2">
    <source>
        <dbReference type="ARBA" id="ARBA00006997"/>
    </source>
</evidence>
<keyword evidence="13" id="KW-1185">Reference proteome</keyword>
<evidence type="ECO:0000256" key="5">
    <source>
        <dbReference type="ARBA" id="ARBA00022679"/>
    </source>
</evidence>
<evidence type="ECO:0000256" key="6">
    <source>
        <dbReference type="ARBA" id="ARBA00022741"/>
    </source>
</evidence>
<dbReference type="SUPFAM" id="SSF52540">
    <property type="entry name" value="P-loop containing nucleoside triphosphate hydrolases"/>
    <property type="match status" value="1"/>
</dbReference>
<keyword evidence="8 11" id="KW-0067">ATP-binding</keyword>
<keyword evidence="6 11" id="KW-0547">Nucleotide-binding</keyword>